<evidence type="ECO:0000256" key="5">
    <source>
        <dbReference type="ARBA" id="ARBA00022777"/>
    </source>
</evidence>
<evidence type="ECO:0000256" key="3">
    <source>
        <dbReference type="ARBA" id="ARBA00022553"/>
    </source>
</evidence>
<keyword evidence="5" id="KW-0418">Kinase</keyword>
<keyword evidence="10" id="KW-1185">Reference proteome</keyword>
<protein>
    <recommendedName>
        <fullName evidence="2">histidine kinase</fullName>
        <ecNumber evidence="2">2.7.13.3</ecNumber>
    </recommendedName>
</protein>
<feature type="transmembrane region" description="Helical" evidence="7">
    <location>
        <begin position="43"/>
        <end position="63"/>
    </location>
</feature>
<dbReference type="SUPFAM" id="SSF55874">
    <property type="entry name" value="ATPase domain of HSP90 chaperone/DNA topoisomerase II/histidine kinase"/>
    <property type="match status" value="1"/>
</dbReference>
<keyword evidence="7" id="KW-1133">Transmembrane helix</keyword>
<feature type="region of interest" description="Disordered" evidence="6">
    <location>
        <begin position="355"/>
        <end position="375"/>
    </location>
</feature>
<dbReference type="Pfam" id="PF02518">
    <property type="entry name" value="HATPase_c"/>
    <property type="match status" value="1"/>
</dbReference>
<dbReference type="PRINTS" id="PR00344">
    <property type="entry name" value="BCTRLSENSOR"/>
</dbReference>
<dbReference type="InterPro" id="IPR036890">
    <property type="entry name" value="HATPase_C_sf"/>
</dbReference>
<dbReference type="AlphaFoldDB" id="A0A271IZF6"/>
<feature type="domain" description="Histidine kinase" evidence="8">
    <location>
        <begin position="135"/>
        <end position="354"/>
    </location>
</feature>
<evidence type="ECO:0000313" key="10">
    <source>
        <dbReference type="Proteomes" id="UP000216339"/>
    </source>
</evidence>
<evidence type="ECO:0000313" key="9">
    <source>
        <dbReference type="EMBL" id="PAP76085.1"/>
    </source>
</evidence>
<dbReference type="InterPro" id="IPR003594">
    <property type="entry name" value="HATPase_dom"/>
</dbReference>
<evidence type="ECO:0000256" key="6">
    <source>
        <dbReference type="SAM" id="MobiDB-lite"/>
    </source>
</evidence>
<gene>
    <name evidence="9" type="ORF">BSZ37_06320</name>
</gene>
<dbReference type="GO" id="GO:0005886">
    <property type="term" value="C:plasma membrane"/>
    <property type="evidence" value="ECO:0007669"/>
    <property type="project" value="TreeGrafter"/>
</dbReference>
<dbReference type="SMART" id="SM00388">
    <property type="entry name" value="HisKA"/>
    <property type="match status" value="1"/>
</dbReference>
<dbReference type="Gene3D" id="3.30.565.10">
    <property type="entry name" value="Histidine kinase-like ATPase, C-terminal domain"/>
    <property type="match status" value="1"/>
</dbReference>
<evidence type="ECO:0000259" key="8">
    <source>
        <dbReference type="PROSITE" id="PS50109"/>
    </source>
</evidence>
<dbReference type="InterPro" id="IPR003661">
    <property type="entry name" value="HisK_dim/P_dom"/>
</dbReference>
<dbReference type="EC" id="2.7.13.3" evidence="2"/>
<dbReference type="InterPro" id="IPR036097">
    <property type="entry name" value="HisK_dim/P_sf"/>
</dbReference>
<comment type="caution">
    <text evidence="9">The sequence shown here is derived from an EMBL/GenBank/DDBJ whole genome shotgun (WGS) entry which is preliminary data.</text>
</comment>
<keyword evidence="4" id="KW-0808">Transferase</keyword>
<dbReference type="FunFam" id="3.30.565.10:FF:000006">
    <property type="entry name" value="Sensor histidine kinase WalK"/>
    <property type="match status" value="1"/>
</dbReference>
<dbReference type="InterPro" id="IPR005467">
    <property type="entry name" value="His_kinase_dom"/>
</dbReference>
<dbReference type="PANTHER" id="PTHR43047:SF72">
    <property type="entry name" value="OSMOSENSING HISTIDINE PROTEIN KINASE SLN1"/>
    <property type="match status" value="1"/>
</dbReference>
<name>A0A271IZF6_9BACT</name>
<dbReference type="PROSITE" id="PS50109">
    <property type="entry name" value="HIS_KIN"/>
    <property type="match status" value="1"/>
</dbReference>
<organism evidence="9 10">
    <name type="scientific">Rubrivirga marina</name>
    <dbReference type="NCBI Taxonomy" id="1196024"/>
    <lineage>
        <taxon>Bacteria</taxon>
        <taxon>Pseudomonadati</taxon>
        <taxon>Rhodothermota</taxon>
        <taxon>Rhodothermia</taxon>
        <taxon>Rhodothermales</taxon>
        <taxon>Rubricoccaceae</taxon>
        <taxon>Rubrivirga</taxon>
    </lineage>
</organism>
<accession>A0A271IZF6</accession>
<reference evidence="9 10" key="1">
    <citation type="submission" date="2016-11" db="EMBL/GenBank/DDBJ databases">
        <title>Study of marine rhodopsin-containing bacteria.</title>
        <authorList>
            <person name="Yoshizawa S."/>
            <person name="Kumagai Y."/>
            <person name="Kogure K."/>
        </authorList>
    </citation>
    <scope>NUCLEOTIDE SEQUENCE [LARGE SCALE GENOMIC DNA]</scope>
    <source>
        <strain evidence="9 10">SAORIC-28</strain>
    </source>
</reference>
<dbReference type="GO" id="GO:0009927">
    <property type="term" value="F:histidine phosphotransfer kinase activity"/>
    <property type="evidence" value="ECO:0007669"/>
    <property type="project" value="TreeGrafter"/>
</dbReference>
<dbReference type="EMBL" id="MQWD01000001">
    <property type="protein sequence ID" value="PAP76085.1"/>
    <property type="molecule type" value="Genomic_DNA"/>
</dbReference>
<dbReference type="SUPFAM" id="SSF47384">
    <property type="entry name" value="Homodimeric domain of signal transducing histidine kinase"/>
    <property type="match status" value="1"/>
</dbReference>
<dbReference type="InterPro" id="IPR004358">
    <property type="entry name" value="Sig_transdc_His_kin-like_C"/>
</dbReference>
<evidence type="ECO:0000256" key="2">
    <source>
        <dbReference type="ARBA" id="ARBA00012438"/>
    </source>
</evidence>
<evidence type="ECO:0000256" key="1">
    <source>
        <dbReference type="ARBA" id="ARBA00000085"/>
    </source>
</evidence>
<comment type="catalytic activity">
    <reaction evidence="1">
        <text>ATP + protein L-histidine = ADP + protein N-phospho-L-histidine.</text>
        <dbReference type="EC" id="2.7.13.3"/>
    </reaction>
</comment>
<evidence type="ECO:0000256" key="7">
    <source>
        <dbReference type="SAM" id="Phobius"/>
    </source>
</evidence>
<dbReference type="SMART" id="SM00387">
    <property type="entry name" value="HATPase_c"/>
    <property type="match status" value="1"/>
</dbReference>
<keyword evidence="7" id="KW-0472">Membrane</keyword>
<dbReference type="PANTHER" id="PTHR43047">
    <property type="entry name" value="TWO-COMPONENT HISTIDINE PROTEIN KINASE"/>
    <property type="match status" value="1"/>
</dbReference>
<evidence type="ECO:0000256" key="4">
    <source>
        <dbReference type="ARBA" id="ARBA00022679"/>
    </source>
</evidence>
<dbReference type="Pfam" id="PF00512">
    <property type="entry name" value="HisKA"/>
    <property type="match status" value="1"/>
</dbReference>
<keyword evidence="3" id="KW-0597">Phosphoprotein</keyword>
<dbReference type="Gene3D" id="1.10.287.130">
    <property type="match status" value="1"/>
</dbReference>
<proteinExistence type="predicted"/>
<dbReference type="Proteomes" id="UP000216339">
    <property type="component" value="Unassembled WGS sequence"/>
</dbReference>
<keyword evidence="7" id="KW-0812">Transmembrane</keyword>
<feature type="transmembrane region" description="Helical" evidence="7">
    <location>
        <begin position="15"/>
        <end position="37"/>
    </location>
</feature>
<dbReference type="CDD" id="cd00082">
    <property type="entry name" value="HisKA"/>
    <property type="match status" value="1"/>
</dbReference>
<sequence length="375" mass="40446">MVTAPTYTPSRVHRLALRVAATVALPVGLVAAIGAGVPGGVRTGLLAGVLMALVASVATYAAVSRQIAGRLELARRTLREARKRRFDALASLPGATGRDELDALIHQVGRAGRTLQREIERLERVESYRREFLGDVSHELRTPIFAVTGFAETLLDGALDDDRVRRRFVEKIYANASRLDALTRDLSDISKLETGRLQVTREPFDLGALATEVVEGLEHAAREHHVELAVRVPATLPPVLGDRDRIRQVLTNLVENAVKYNEAGGHVEVAARLRDTGDVRIAVVDDGIGIPQDAINRLTERFFRVDKSRSRAEGGTGLGLAIVKHILEAHGQRLDVESRVGYGSAFAFALPPAPVGSGDGAMSARQPAPSERDGA</sequence>
<dbReference type="GO" id="GO:0000155">
    <property type="term" value="F:phosphorelay sensor kinase activity"/>
    <property type="evidence" value="ECO:0007669"/>
    <property type="project" value="InterPro"/>
</dbReference>